<dbReference type="InterPro" id="IPR006179">
    <property type="entry name" value="5_nucleotidase/apyrase"/>
</dbReference>
<keyword evidence="1" id="KW-0732">Signal</keyword>
<gene>
    <name evidence="5" type="ORF">HNQ34_001451</name>
</gene>
<dbReference type="InterPro" id="IPR036907">
    <property type="entry name" value="5'-Nucleotdase_C_sf"/>
</dbReference>
<dbReference type="InterPro" id="IPR008334">
    <property type="entry name" value="5'-Nucleotdase_C"/>
</dbReference>
<comment type="similarity">
    <text evidence="2">Belongs to the 5'-nucleotidase family.</text>
</comment>
<evidence type="ECO:0000259" key="3">
    <source>
        <dbReference type="Pfam" id="PF00149"/>
    </source>
</evidence>
<dbReference type="GO" id="GO:0008768">
    <property type="term" value="F:UDP-sugar diphosphatase activity"/>
    <property type="evidence" value="ECO:0007669"/>
    <property type="project" value="TreeGrafter"/>
</dbReference>
<dbReference type="Proteomes" id="UP000520011">
    <property type="component" value="Unassembled WGS sequence"/>
</dbReference>
<evidence type="ECO:0000259" key="4">
    <source>
        <dbReference type="Pfam" id="PF02872"/>
    </source>
</evidence>
<accession>A0A7W8MUY3</accession>
<comment type="caution">
    <text evidence="5">The sequence shown here is derived from an EMBL/GenBank/DDBJ whole genome shotgun (WGS) entry which is preliminary data.</text>
</comment>
<dbReference type="Gene3D" id="3.90.780.10">
    <property type="entry name" value="5'-Nucleotidase, C-terminal domain"/>
    <property type="match status" value="1"/>
</dbReference>
<dbReference type="AlphaFoldDB" id="A0A7W8MUY3"/>
<dbReference type="InterPro" id="IPR029052">
    <property type="entry name" value="Metallo-depent_PP-like"/>
</dbReference>
<keyword evidence="2" id="KW-0547">Nucleotide-binding</keyword>
<evidence type="ECO:0000256" key="2">
    <source>
        <dbReference type="RuleBase" id="RU362119"/>
    </source>
</evidence>
<dbReference type="GO" id="GO:0008253">
    <property type="term" value="F:5'-nucleotidase activity"/>
    <property type="evidence" value="ECO:0007669"/>
    <property type="project" value="TreeGrafter"/>
</dbReference>
<dbReference type="GO" id="GO:0000166">
    <property type="term" value="F:nucleotide binding"/>
    <property type="evidence" value="ECO:0007669"/>
    <property type="project" value="UniProtKB-KW"/>
</dbReference>
<proteinExistence type="inferred from homology"/>
<dbReference type="PANTHER" id="PTHR11575">
    <property type="entry name" value="5'-NUCLEOTIDASE-RELATED"/>
    <property type="match status" value="1"/>
</dbReference>
<dbReference type="SUPFAM" id="SSF55816">
    <property type="entry name" value="5'-nucleotidase (syn. UDP-sugar hydrolase), C-terminal domain"/>
    <property type="match status" value="1"/>
</dbReference>
<reference evidence="5 6" key="1">
    <citation type="submission" date="2020-08" db="EMBL/GenBank/DDBJ databases">
        <title>Genomic Encyclopedia of Type Strains, Phase IV (KMG-IV): sequencing the most valuable type-strain genomes for metagenomic binning, comparative biology and taxonomic classification.</title>
        <authorList>
            <person name="Goeker M."/>
        </authorList>
    </citation>
    <scope>NUCLEOTIDE SEQUENCE [LARGE SCALE GENOMIC DNA]</scope>
    <source>
        <strain evidence="5 6">DSM 16325</strain>
    </source>
</reference>
<dbReference type="RefSeq" id="WP_183253026.1">
    <property type="nucleotide sequence ID" value="NZ_JACHEP010000005.1"/>
</dbReference>
<organism evidence="5 6">
    <name type="scientific">Anoxybacteroides tepidamans</name>
    <dbReference type="NCBI Taxonomy" id="265948"/>
    <lineage>
        <taxon>Bacteria</taxon>
        <taxon>Bacillati</taxon>
        <taxon>Bacillota</taxon>
        <taxon>Bacilli</taxon>
        <taxon>Bacillales</taxon>
        <taxon>Anoxybacillaceae</taxon>
        <taxon>Anoxybacteroides</taxon>
    </lineage>
</organism>
<dbReference type="SUPFAM" id="SSF56300">
    <property type="entry name" value="Metallo-dependent phosphatases"/>
    <property type="match status" value="1"/>
</dbReference>
<dbReference type="CDD" id="cd00845">
    <property type="entry name" value="MPP_UshA_N_like"/>
    <property type="match status" value="1"/>
</dbReference>
<evidence type="ECO:0000256" key="1">
    <source>
        <dbReference type="ARBA" id="ARBA00022729"/>
    </source>
</evidence>
<dbReference type="Gene3D" id="3.60.21.10">
    <property type="match status" value="1"/>
</dbReference>
<dbReference type="GO" id="GO:0030288">
    <property type="term" value="C:outer membrane-bounded periplasmic space"/>
    <property type="evidence" value="ECO:0007669"/>
    <property type="project" value="TreeGrafter"/>
</dbReference>
<name>A0A7W8MUY3_9BACL</name>
<sequence length="459" mass="52306">MKQMIYIYHTNDVHSHFENWPKIAAFLQEKRNEHERKNETILLFDIGDFIDRFHPITEATRGKANVQLLNDLRYNAVTIGNNEGITLDHEELNSLYQDAQFPVLVANLFQKNGQQPDWLQPYTIIPISDTFRIGVIGVTVHFIKFYELLGWMIVSAFDILKELVAEVRKQADFVILLSHLGVSDDELLAETIPGIDLIIGGHTHHILPNGKWVNGTLLCGAGKYGQYVGAVAVDIDGKAIEASLVDVSTFPECERTKQKLMELEQKSLHQLEKEVVVELHEDLPLQWFAPSPFAQLLASALKEWCDGDIGMVNAGVLLEPLYKGVVTKKDLHRICPHPINPCKVYLRGDELKEVILQAHTEKMKHLSVRGFGFRGKVMGQMVYEGVELEIEIMSDGSEHIRRILIHGKEIDANETYAVATIDMFTFGHFYPEIHRAPNKIYYMPEFLRDLLAWKLAQCQ</sequence>
<evidence type="ECO:0000313" key="6">
    <source>
        <dbReference type="Proteomes" id="UP000520011"/>
    </source>
</evidence>
<feature type="domain" description="5'-Nucleotidase C-terminal" evidence="4">
    <location>
        <begin position="287"/>
        <end position="423"/>
    </location>
</feature>
<dbReference type="EMBL" id="JACHEP010000005">
    <property type="protein sequence ID" value="MBB5324358.1"/>
    <property type="molecule type" value="Genomic_DNA"/>
</dbReference>
<keyword evidence="6" id="KW-1185">Reference proteome</keyword>
<keyword evidence="2" id="KW-0378">Hydrolase</keyword>
<protein>
    <submittedName>
        <fullName evidence="5">2',3'-cyclic-nucleotide 2'-phosphodiesterase (5'-nucleotidase family)</fullName>
    </submittedName>
</protein>
<dbReference type="GO" id="GO:0009166">
    <property type="term" value="P:nucleotide catabolic process"/>
    <property type="evidence" value="ECO:0007669"/>
    <property type="project" value="InterPro"/>
</dbReference>
<dbReference type="InterPro" id="IPR011240">
    <property type="entry name" value="Pesterase_YunD"/>
</dbReference>
<feature type="domain" description="Calcineurin-like phosphoesterase" evidence="3">
    <location>
        <begin position="7"/>
        <end position="205"/>
    </location>
</feature>
<dbReference type="Pfam" id="PF02872">
    <property type="entry name" value="5_nucleotid_C"/>
    <property type="match status" value="1"/>
</dbReference>
<dbReference type="PRINTS" id="PR01607">
    <property type="entry name" value="APYRASEFAMLY"/>
</dbReference>
<dbReference type="PANTHER" id="PTHR11575:SF23">
    <property type="entry name" value="5-NUCLEOTIDASE FAMILY PROTEIN"/>
    <property type="match status" value="1"/>
</dbReference>
<evidence type="ECO:0000313" key="5">
    <source>
        <dbReference type="EMBL" id="MBB5324358.1"/>
    </source>
</evidence>
<dbReference type="PIRSF" id="PIRSF036361">
    <property type="entry name" value="YunD"/>
    <property type="match status" value="1"/>
</dbReference>
<dbReference type="Pfam" id="PF00149">
    <property type="entry name" value="Metallophos"/>
    <property type="match status" value="1"/>
</dbReference>
<dbReference type="InterPro" id="IPR004843">
    <property type="entry name" value="Calcineurin-like_PHP"/>
</dbReference>